<name>A0A061RPH5_9CHLO</name>
<protein>
    <submittedName>
        <fullName evidence="1">Uncharacterized protein</fullName>
    </submittedName>
</protein>
<accession>A0A061RPH5</accession>
<reference evidence="1" key="1">
    <citation type="submission" date="2014-05" db="EMBL/GenBank/DDBJ databases">
        <title>The transcriptome of the halophilic microalga Tetraselmis sp. GSL018 isolated from the Great Salt Lake, Utah.</title>
        <authorList>
            <person name="Jinkerson R.E."/>
            <person name="D'Adamo S."/>
            <person name="Posewitz M.C."/>
        </authorList>
    </citation>
    <scope>NUCLEOTIDE SEQUENCE</scope>
    <source>
        <strain evidence="1">GSL018</strain>
    </source>
</reference>
<organism evidence="1">
    <name type="scientific">Tetraselmis sp. GSL018</name>
    <dbReference type="NCBI Taxonomy" id="582737"/>
    <lineage>
        <taxon>Eukaryota</taxon>
        <taxon>Viridiplantae</taxon>
        <taxon>Chlorophyta</taxon>
        <taxon>core chlorophytes</taxon>
        <taxon>Chlorodendrophyceae</taxon>
        <taxon>Chlorodendrales</taxon>
        <taxon>Chlorodendraceae</taxon>
        <taxon>Tetraselmis</taxon>
    </lineage>
</organism>
<gene>
    <name evidence="1" type="ORF">TSPGSL018_31287</name>
</gene>
<evidence type="ECO:0000313" key="1">
    <source>
        <dbReference type="EMBL" id="JAC72461.1"/>
    </source>
</evidence>
<dbReference type="InterPro" id="IPR019320">
    <property type="entry name" value="BORCS8"/>
</dbReference>
<proteinExistence type="predicted"/>
<sequence>MSNLEKEVASFYATTEVCLRCVAKEPLRGLHVIQSHVQNSAPCLVRERVRLDSLLEDVTVCNYDVQSCYDTLSTMNRIGPEKLESIRTQLRRATSAARKLRQKE</sequence>
<dbReference type="Pfam" id="PF10167">
    <property type="entry name" value="BORCS8"/>
    <property type="match status" value="1"/>
</dbReference>
<dbReference type="AlphaFoldDB" id="A0A061RPH5"/>
<dbReference type="EMBL" id="GBEZ01013534">
    <property type="protein sequence ID" value="JAC72461.1"/>
    <property type="molecule type" value="Transcribed_RNA"/>
</dbReference>